<protein>
    <submittedName>
        <fullName evidence="4">Putative glycosyl transferase group 1</fullName>
    </submittedName>
</protein>
<dbReference type="InterPro" id="IPR028098">
    <property type="entry name" value="Glyco_trans_4-like_N"/>
</dbReference>
<feature type="domain" description="Glycosyl transferase family 1" evidence="2">
    <location>
        <begin position="220"/>
        <end position="384"/>
    </location>
</feature>
<geneLocation type="plasmid" evidence="4">
    <name>AZOBR_p6</name>
</geneLocation>
<dbReference type="InterPro" id="IPR001296">
    <property type="entry name" value="Glyco_trans_1"/>
</dbReference>
<gene>
    <name evidence="4" type="ORF">AZOBR_p60126</name>
</gene>
<proteinExistence type="predicted"/>
<dbReference type="GO" id="GO:0009103">
    <property type="term" value="P:lipopolysaccharide biosynthetic process"/>
    <property type="evidence" value="ECO:0007669"/>
    <property type="project" value="TreeGrafter"/>
</dbReference>
<evidence type="ECO:0000259" key="3">
    <source>
        <dbReference type="Pfam" id="PF13439"/>
    </source>
</evidence>
<dbReference type="SUPFAM" id="SSF53756">
    <property type="entry name" value="UDP-Glycosyltransferase/glycogen phosphorylase"/>
    <property type="match status" value="3"/>
</dbReference>
<dbReference type="Pfam" id="PF13439">
    <property type="entry name" value="Glyco_transf_4"/>
    <property type="match status" value="1"/>
</dbReference>
<dbReference type="PANTHER" id="PTHR46401:SF2">
    <property type="entry name" value="GLYCOSYLTRANSFERASE WBBK-RELATED"/>
    <property type="match status" value="1"/>
</dbReference>
<dbReference type="CDD" id="cd03809">
    <property type="entry name" value="GT4_MtfB-like"/>
    <property type="match status" value="2"/>
</dbReference>
<dbReference type="CDD" id="cd03801">
    <property type="entry name" value="GT4_PimA-like"/>
    <property type="match status" value="1"/>
</dbReference>
<dbReference type="GO" id="GO:0016757">
    <property type="term" value="F:glycosyltransferase activity"/>
    <property type="evidence" value="ECO:0007669"/>
    <property type="project" value="InterPro"/>
</dbReference>
<dbReference type="Gene3D" id="3.40.50.2000">
    <property type="entry name" value="Glycogen Phosphorylase B"/>
    <property type="match status" value="4"/>
</dbReference>
<keyword evidence="1 4" id="KW-0808">Transferase</keyword>
<dbReference type="EMBL" id="KM189439">
    <property type="protein sequence ID" value="AIS68791.1"/>
    <property type="molecule type" value="Genomic_DNA"/>
</dbReference>
<evidence type="ECO:0000313" key="4">
    <source>
        <dbReference type="EMBL" id="AIS68791.1"/>
    </source>
</evidence>
<keyword evidence="4" id="KW-0614">Plasmid</keyword>
<dbReference type="PANTHER" id="PTHR46401">
    <property type="entry name" value="GLYCOSYLTRANSFERASE WBBK-RELATED"/>
    <property type="match status" value="1"/>
</dbReference>
<dbReference type="Pfam" id="PF00534">
    <property type="entry name" value="Glycos_transf_1"/>
    <property type="match status" value="3"/>
</dbReference>
<feature type="domain" description="Glycosyltransferase subfamily 4-like N-terminal" evidence="3">
    <location>
        <begin position="27"/>
        <end position="206"/>
    </location>
</feature>
<dbReference type="RefSeq" id="WP_109139058.1">
    <property type="nucleotide sequence ID" value="NZ_CP022256.1"/>
</dbReference>
<name>A0A097BTW9_9PROT</name>
<sequence>MGKVDRRTTRLLVDLQACQTVGSARRGVGRYSKALFEAMAELRGARDLFGFVSEHHPHRLETEAVGQSRLVQAPPLPEWGVGRDYDGGERDALDGLLYRSAVNAVRPDVVHVSHVFEGCGDRVPLPPPAGRPAGQVLSATLYDLIPVRFPEHYFQGLGLERWYRHRAAWLHQADLLLAISEASRRDAIDLLGIDPSRVVAIHGGISEHFMPVAEPELARRTLRARHGIDRAGFVLYTGGDDHRKNLTGAILAFAGLPPEVRETLQLVIVCAIEAERKAALAEVARKAGLRGGDILFLGFVPEEDLVALYSTCTVFFFPSLYEGLGLPVLEAMACGAPVVGGANSSIRELIVREDALFDATAPDAITGSLLRVLKDPGFADDLRRHGVARAKDYSWRNTARLALEAFDEALERKRESGVTAARQGWLPRRRMAMLTPLPPCRSGIADYNAYFLPYLARYFDIDLYVDGYTVTDPAIATAFRIYDARDLPANAAAYDVIHYEFGNSDFHAHMVPLLERFPGVVGLHDVFLSGLMGHLEFTLQDKDRYALEMLYGHAGQARRFLAPAQGEANGVGAAAVALPGSKRVLDRAIGVIAHSPFSLDTVRRFHPEGWAAPYRIVPQMVALPRSGTAVDREAARAALGYGPDDVIVATFGHVTWTKCGDRLLEAFVSSALRDEGRCHLVFVGEILRDDFGAALRERIAKSGLGRRVRVTGFVSEADYERHLRAADIAVQLRTNCRGSTSKGVLDGLAYGLPLVVNDESSFKDYPPDVMVKLSAEPTPAEIAATLLELVRDPGRRAGYARRGHAYVRAQHDPNLSAAQYAAAIHEFIERDAAARSSHYARLLAPHLAACPDRAGAAARAAEFLDRRQVPVFAKPRLFIDVSHIVKDDHGTGIPRVVREIVRAAYCTERADFEAVAVERVGDQLVPANRWLAPQGLLLRHEAEAATAEPVVFRPGDQLLMLDSSWAQYEAFEPIFERARQARVPVVTAVYDLLPITLPPGNIVDGGKEWFEGWVRSAIKQSDGLVCISKAVADDLIAYMAKHGLGREGLKVGYWHLGSTFPAQADAPANSAARNGAMTPYALMVGTIEPRKSHALALDAFERLWAQGADLSLVIAGRAGWMVDDLMDRMRRHKMLNRKLFLFEGADDTEIAHLYRNAAALLFLSKGEGFGLPLVEAAHYGTPIICSDLPVFHEIAGDHATYVEIADPDRLAREIAVWRDRFAAGTVPGSAGMTRLTWKESADSLIDILVKNTWYWVK</sequence>
<evidence type="ECO:0000256" key="1">
    <source>
        <dbReference type="ARBA" id="ARBA00022679"/>
    </source>
</evidence>
<organism evidence="4">
    <name type="scientific">Azospirillum baldaniorum</name>
    <dbReference type="NCBI Taxonomy" id="1064539"/>
    <lineage>
        <taxon>Bacteria</taxon>
        <taxon>Pseudomonadati</taxon>
        <taxon>Pseudomonadota</taxon>
        <taxon>Alphaproteobacteria</taxon>
        <taxon>Rhodospirillales</taxon>
        <taxon>Azospirillaceae</taxon>
        <taxon>Azospirillum</taxon>
    </lineage>
</organism>
<accession>A0A097BTW9</accession>
<dbReference type="AlphaFoldDB" id="A0A097BTW9"/>
<feature type="domain" description="Glycosyl transferase family 1" evidence="2">
    <location>
        <begin position="631"/>
        <end position="801"/>
    </location>
</feature>
<feature type="domain" description="Glycosyl transferase family 1" evidence="2">
    <location>
        <begin position="1078"/>
        <end position="1215"/>
    </location>
</feature>
<evidence type="ECO:0000259" key="2">
    <source>
        <dbReference type="Pfam" id="PF00534"/>
    </source>
</evidence>
<reference evidence="4" key="1">
    <citation type="journal article" date="2015" name="Russ. J. Genet.">
        <title>Insertional mutation in the AZOBR_p60120 Gene Is accompanied by defects in the synthesis of lipopolysaccharide and Calcofluor-binding polysaccharides in the bacterium Azospirillum brasilense Sp245.</title>
        <authorList>
            <person name="Katsy E.I."/>
            <person name="Prilipov A.G."/>
        </authorList>
    </citation>
    <scope>NUCLEOTIDE SEQUENCE</scope>
    <source>
        <strain evidence="4">Sp245</strain>
        <plasmid evidence="4">AZOBR_p6</plasmid>
    </source>
</reference>